<dbReference type="AlphaFoldDB" id="A0AAN4UUN5"/>
<evidence type="ECO:0000313" key="6">
    <source>
        <dbReference type="Proteomes" id="UP000199541"/>
    </source>
</evidence>
<dbReference type="EMBL" id="FNOB01000030">
    <property type="protein sequence ID" value="SDX79427.1"/>
    <property type="molecule type" value="Genomic_DNA"/>
</dbReference>
<comment type="similarity">
    <text evidence="1">Belongs to the ATP12 family.</text>
</comment>
<dbReference type="Proteomes" id="UP000634647">
    <property type="component" value="Unassembled WGS sequence"/>
</dbReference>
<name>A0AAN4UUN5_9RHOB</name>
<dbReference type="PANTHER" id="PTHR21013:SF10">
    <property type="entry name" value="ATP SYNTHASE MITOCHONDRIAL F1 COMPLEX ASSEMBLY FACTOR 2"/>
    <property type="match status" value="1"/>
</dbReference>
<dbReference type="Gene3D" id="3.30.2180.10">
    <property type="entry name" value="ATP12-like"/>
    <property type="match status" value="1"/>
</dbReference>
<dbReference type="PANTHER" id="PTHR21013">
    <property type="entry name" value="ATP SYNTHASE MITOCHONDRIAL F1 COMPLEX ASSEMBLY FACTOR 2/ATP12 PROTEIN, MITOCHONDRIAL PRECURSOR"/>
    <property type="match status" value="1"/>
</dbReference>
<organism evidence="4 7">
    <name type="scientific">Allgaiera indica</name>
    <dbReference type="NCBI Taxonomy" id="765699"/>
    <lineage>
        <taxon>Bacteria</taxon>
        <taxon>Pseudomonadati</taxon>
        <taxon>Pseudomonadota</taxon>
        <taxon>Alphaproteobacteria</taxon>
        <taxon>Rhodobacterales</taxon>
        <taxon>Paracoccaceae</taxon>
        <taxon>Allgaiera</taxon>
    </lineage>
</organism>
<dbReference type="InterPro" id="IPR011419">
    <property type="entry name" value="ATP12_ATP_synth-F1-assembly"/>
</dbReference>
<evidence type="ECO:0000313" key="4">
    <source>
        <dbReference type="EMBL" id="GHE05779.1"/>
    </source>
</evidence>
<dbReference type="Gene3D" id="1.10.3580.10">
    <property type="entry name" value="ATP12 ATPase"/>
    <property type="match status" value="1"/>
</dbReference>
<dbReference type="RefSeq" id="WP_035839336.1">
    <property type="nucleotide sequence ID" value="NZ_BNAB01000028.1"/>
</dbReference>
<comment type="caution">
    <text evidence="4">The sequence shown here is derived from an EMBL/GenBank/DDBJ whole genome shotgun (WGS) entry which is preliminary data.</text>
</comment>
<dbReference type="InterPro" id="IPR042272">
    <property type="entry name" value="ATP12_ATP_synth-F1-assembly_N"/>
</dbReference>
<reference evidence="4" key="1">
    <citation type="journal article" date="2014" name="Int. J. Syst. Evol. Microbiol.">
        <title>Complete genome sequence of Corynebacterium casei LMG S-19264T (=DSM 44701T), isolated from a smear-ripened cheese.</title>
        <authorList>
            <consortium name="US DOE Joint Genome Institute (JGI-PGF)"/>
            <person name="Walter F."/>
            <person name="Albersmeier A."/>
            <person name="Kalinowski J."/>
            <person name="Ruckert C."/>
        </authorList>
    </citation>
    <scope>NUCLEOTIDE SEQUENCE</scope>
    <source>
        <strain evidence="4">CGMCC 1.10859</strain>
    </source>
</reference>
<keyword evidence="2" id="KW-0809">Transit peptide</keyword>
<reference evidence="5 6" key="2">
    <citation type="submission" date="2016-10" db="EMBL/GenBank/DDBJ databases">
        <authorList>
            <person name="Varghese N."/>
            <person name="Submissions S."/>
        </authorList>
    </citation>
    <scope>NUCLEOTIDE SEQUENCE [LARGE SCALE GENOMIC DNA]</scope>
    <source>
        <strain evidence="5 6">DSM 24802</strain>
    </source>
</reference>
<evidence type="ECO:0000256" key="1">
    <source>
        <dbReference type="ARBA" id="ARBA00008231"/>
    </source>
</evidence>
<evidence type="ECO:0000313" key="5">
    <source>
        <dbReference type="EMBL" id="SDX79427.1"/>
    </source>
</evidence>
<accession>A0AAN4UUN5</accession>
<dbReference type="GO" id="GO:0043461">
    <property type="term" value="P:proton-transporting ATP synthase complex assembly"/>
    <property type="evidence" value="ECO:0007669"/>
    <property type="project" value="InterPro"/>
</dbReference>
<protein>
    <submittedName>
        <fullName evidence="4 5">ATPase</fullName>
    </submittedName>
</protein>
<dbReference type="InterPro" id="IPR023335">
    <property type="entry name" value="ATP12_ortho_dom_sf"/>
</dbReference>
<gene>
    <name evidence="4" type="ORF">GCM10008024_37810</name>
    <name evidence="5" type="ORF">SAMN05444006_13017</name>
</gene>
<evidence type="ECO:0000313" key="7">
    <source>
        <dbReference type="Proteomes" id="UP000634647"/>
    </source>
</evidence>
<reference evidence="4" key="3">
    <citation type="submission" date="2023-06" db="EMBL/GenBank/DDBJ databases">
        <authorList>
            <person name="Sun Q."/>
            <person name="Zhou Y."/>
        </authorList>
    </citation>
    <scope>NUCLEOTIDE SEQUENCE</scope>
    <source>
        <strain evidence="4">CGMCC 1.10859</strain>
    </source>
</reference>
<proteinExistence type="inferred from homology"/>
<dbReference type="SUPFAM" id="SSF160909">
    <property type="entry name" value="ATP12-like"/>
    <property type="match status" value="1"/>
</dbReference>
<dbReference type="Proteomes" id="UP000199541">
    <property type="component" value="Unassembled WGS sequence"/>
</dbReference>
<dbReference type="EMBL" id="BNAB01000028">
    <property type="protein sequence ID" value="GHE05779.1"/>
    <property type="molecule type" value="Genomic_DNA"/>
</dbReference>
<sequence length="238" mass="26433">MAEWAPKRFWKEAAVADLPEGFAVRLDGRPVRTPGKAPLSVPTRALAHAIAAEWDAQAERVEPETMPYTRAANAAIDKVTPRFDDVARMLADYADADLLCYRAESPEALVARQAAGWDPLLDWADKALGARLVPVSGVMHVPQPGESLRALGKRVFALTPFELTALHDMVTISGSLVIGLAAIQGHREIADLWEVSRIDEVWQEEAWGIDEEAMERTENRRKAFHHAANFHAMLQRRV</sequence>
<evidence type="ECO:0000256" key="2">
    <source>
        <dbReference type="ARBA" id="ARBA00022946"/>
    </source>
</evidence>
<evidence type="ECO:0000256" key="3">
    <source>
        <dbReference type="ARBA" id="ARBA00023186"/>
    </source>
</evidence>
<keyword evidence="3" id="KW-0143">Chaperone</keyword>
<dbReference type="Pfam" id="PF07542">
    <property type="entry name" value="ATP12"/>
    <property type="match status" value="1"/>
</dbReference>
<keyword evidence="6" id="KW-1185">Reference proteome</keyword>